<dbReference type="InterPro" id="IPR036322">
    <property type="entry name" value="WD40_repeat_dom_sf"/>
</dbReference>
<evidence type="ECO:0000313" key="4">
    <source>
        <dbReference type="EMBL" id="CAE10381.1"/>
    </source>
</evidence>
<dbReference type="SUPFAM" id="SSF50978">
    <property type="entry name" value="WD40 repeat-like"/>
    <property type="match status" value="1"/>
</dbReference>
<dbReference type="KEGG" id="wsu:WS1305"/>
<keyword evidence="5" id="KW-1185">Reference proteome</keyword>
<dbReference type="PANTHER" id="PTHR19857:SF8">
    <property type="entry name" value="ANGIO-ASSOCIATED MIGRATORY CELL PROTEIN"/>
    <property type="match status" value="1"/>
</dbReference>
<accession>Q7MRJ2</accession>
<gene>
    <name evidence="4" type="ordered locus">WS1305</name>
</gene>
<dbReference type="HOGENOM" id="CLU_023785_0_0_7"/>
<protein>
    <submittedName>
        <fullName evidence="4">Uncharacterized protein</fullName>
    </submittedName>
</protein>
<dbReference type="InterPro" id="IPR051179">
    <property type="entry name" value="WD_repeat_multifunction"/>
</dbReference>
<feature type="repeat" description="WD" evidence="3">
    <location>
        <begin position="96"/>
        <end position="137"/>
    </location>
</feature>
<dbReference type="Pfam" id="PF00400">
    <property type="entry name" value="WD40"/>
    <property type="match status" value="1"/>
</dbReference>
<dbReference type="EMBL" id="BX571660">
    <property type="protein sequence ID" value="CAE10381.1"/>
    <property type="molecule type" value="Genomic_DNA"/>
</dbReference>
<evidence type="ECO:0000256" key="2">
    <source>
        <dbReference type="ARBA" id="ARBA00022737"/>
    </source>
</evidence>
<dbReference type="STRING" id="273121.WS1305"/>
<dbReference type="SMART" id="SM00320">
    <property type="entry name" value="WD40"/>
    <property type="match status" value="3"/>
</dbReference>
<sequence length="713" mass="81664">MIPVLNRLKLNGSVLEFGITPESIIILDNFYNLYEINRSTFQFQKSVQITKTHEVHHKFSKSLAASKGGYTVFALNKSTKGIVLKVEHNLEKITSLAWHKADISNSIFSKDGKYLATGGEDGRTLIYQIPSFNLLATLLPRPDYICGIAFSPESSLLAVSCFDRSTLLFSLERNLEIATFETAEVVEDIGFFNQNKNLLFVCKDGTTGIFDVAKKEIISEEKRFSQWLTRLCTTEDGNYAYIGTRENLLHLIRTKDNQPIASVQTEHIGIASLHLEGNRLFIGYVDGYMEVLELDRGIEEFETHLKINDLMKAKMLAEEKNIFLKTSPLYLQKLDEKWKEVLKEAIDLLAKDKFQEALALVAPFMEDPSKKEEFSEYTAQKEFVSKFLDAFEKNDIAEAYRIAEAHPDIRKLSAFEKLEEYWRKIFEACKKLLAAHAATNLPRAQELLKPFASIKEKKESVYTLLHNSDKYVAADNAIKERNYADYFRLAEKFPFLKETETYKKTYLLGQQLVDRIALLENAKDFDKAIEISKFLGGLFPFKNLASERIKLIEKKRAFLEAHSAKDLKKAYTLIEQEENLKALPEYIQLMEQFSMLNERAYSLASKGLSADTLLVLEDYLEIPYWQDKIASTMKIAYLYEIKGVAAKSSSEEIDWKKSIEIYVERFSKDDELMKICEGSGLKKSLDEVTQKGDPQGYKNSPYLSSVIVRFEGD</sequence>
<dbReference type="Proteomes" id="UP000000422">
    <property type="component" value="Chromosome"/>
</dbReference>
<dbReference type="AlphaFoldDB" id="Q7MRJ2"/>
<dbReference type="RefSeq" id="WP_011139167.1">
    <property type="nucleotide sequence ID" value="NC_005090.1"/>
</dbReference>
<name>Q7MRJ2_WOLSU</name>
<dbReference type="InterPro" id="IPR001680">
    <property type="entry name" value="WD40_rpt"/>
</dbReference>
<keyword evidence="2" id="KW-0677">Repeat</keyword>
<evidence type="ECO:0000256" key="3">
    <source>
        <dbReference type="PROSITE-ProRule" id="PRU00221"/>
    </source>
</evidence>
<organism evidence="5">
    <name type="scientific">Wolinella succinogenes (strain ATCC 29543 / DSM 1740 / CCUG 13145 / JCM 31913 / LMG 7466 / NCTC 11488 / FDC 602W)</name>
    <name type="common">Vibrio succinogenes</name>
    <dbReference type="NCBI Taxonomy" id="273121"/>
    <lineage>
        <taxon>Bacteria</taxon>
        <taxon>Pseudomonadati</taxon>
        <taxon>Campylobacterota</taxon>
        <taxon>Epsilonproteobacteria</taxon>
        <taxon>Campylobacterales</taxon>
        <taxon>Helicobacteraceae</taxon>
        <taxon>Wolinella</taxon>
    </lineage>
</organism>
<dbReference type="PANTHER" id="PTHR19857">
    <property type="entry name" value="MITOCHONDRIAL DIVISION PROTEIN 1-RELATED"/>
    <property type="match status" value="1"/>
</dbReference>
<dbReference type="eggNOG" id="COG2319">
    <property type="taxonomic scope" value="Bacteria"/>
</dbReference>
<proteinExistence type="predicted"/>
<dbReference type="Gene3D" id="2.130.10.10">
    <property type="entry name" value="YVTN repeat-like/Quinoprotein amine dehydrogenase"/>
    <property type="match status" value="1"/>
</dbReference>
<dbReference type="InterPro" id="IPR015943">
    <property type="entry name" value="WD40/YVTN_repeat-like_dom_sf"/>
</dbReference>
<evidence type="ECO:0000256" key="1">
    <source>
        <dbReference type="ARBA" id="ARBA00022574"/>
    </source>
</evidence>
<evidence type="ECO:0000313" key="5">
    <source>
        <dbReference type="Proteomes" id="UP000000422"/>
    </source>
</evidence>
<dbReference type="PROSITE" id="PS50082">
    <property type="entry name" value="WD_REPEATS_2"/>
    <property type="match status" value="1"/>
</dbReference>
<keyword evidence="1 3" id="KW-0853">WD repeat</keyword>
<reference evidence="4 5" key="1">
    <citation type="journal article" date="2003" name="Proc. Natl. Acad. Sci. U.S.A.">
        <title>Complete genome sequence and analysis of Wolinella succinogenes.</title>
        <authorList>
            <person name="Baar C."/>
            <person name="Eppinger M."/>
            <person name="Raddatz G."/>
            <person name="Simon JM."/>
            <person name="Lanz C."/>
            <person name="Klimmek O."/>
            <person name="Nandakumar R."/>
            <person name="Gross R."/>
            <person name="Rosinus A."/>
            <person name="Keller H."/>
            <person name="Jagtap P."/>
            <person name="Linke B."/>
            <person name="Meyer F."/>
            <person name="Lederer H."/>
            <person name="Schuster S.C."/>
        </authorList>
    </citation>
    <scope>NUCLEOTIDE SEQUENCE [LARGE SCALE GENOMIC DNA]</scope>
    <source>
        <strain evidence="5">ATCC 29543 / DSM 1740 / CCUG 13145 / JCM 31913 / LMG 7466 / NCTC 11488 / FDC 602W</strain>
    </source>
</reference>